<dbReference type="PROSITE" id="PS51257">
    <property type="entry name" value="PROKAR_LIPOPROTEIN"/>
    <property type="match status" value="1"/>
</dbReference>
<dbReference type="RefSeq" id="WP_377286095.1">
    <property type="nucleotide sequence ID" value="NZ_JBHSBM010000011.1"/>
</dbReference>
<feature type="domain" description="Ig-like" evidence="1">
    <location>
        <begin position="6"/>
        <end position="55"/>
    </location>
</feature>
<proteinExistence type="predicted"/>
<reference evidence="3" key="1">
    <citation type="journal article" date="2019" name="Int. J. Syst. Evol. Microbiol.">
        <title>The Global Catalogue of Microorganisms (GCM) 10K type strain sequencing project: providing services to taxonomists for standard genome sequencing and annotation.</title>
        <authorList>
            <consortium name="The Broad Institute Genomics Platform"/>
            <consortium name="The Broad Institute Genome Sequencing Center for Infectious Disease"/>
            <person name="Wu L."/>
            <person name="Ma J."/>
        </authorList>
    </citation>
    <scope>NUCLEOTIDE SEQUENCE [LARGE SCALE GENOMIC DNA]</scope>
    <source>
        <strain evidence="3">TBRC 4489</strain>
    </source>
</reference>
<gene>
    <name evidence="2" type="ORF">ACFOWE_06600</name>
</gene>
<protein>
    <recommendedName>
        <fullName evidence="1">Ig-like domain-containing protein</fullName>
    </recommendedName>
</protein>
<dbReference type="PROSITE" id="PS50835">
    <property type="entry name" value="IG_LIKE"/>
    <property type="match status" value="1"/>
</dbReference>
<evidence type="ECO:0000259" key="1">
    <source>
        <dbReference type="PROSITE" id="PS50835"/>
    </source>
</evidence>
<dbReference type="Proteomes" id="UP001595850">
    <property type="component" value="Unassembled WGS sequence"/>
</dbReference>
<comment type="caution">
    <text evidence="2">The sequence shown here is derived from an EMBL/GenBank/DDBJ whole genome shotgun (WGS) entry which is preliminary data.</text>
</comment>
<accession>A0ABV8I451</accession>
<evidence type="ECO:0000313" key="2">
    <source>
        <dbReference type="EMBL" id="MFC4057956.1"/>
    </source>
</evidence>
<organism evidence="2 3">
    <name type="scientific">Planomonospora corallina</name>
    <dbReference type="NCBI Taxonomy" id="1806052"/>
    <lineage>
        <taxon>Bacteria</taxon>
        <taxon>Bacillati</taxon>
        <taxon>Actinomycetota</taxon>
        <taxon>Actinomycetes</taxon>
        <taxon>Streptosporangiales</taxon>
        <taxon>Streptosporangiaceae</taxon>
        <taxon>Planomonospora</taxon>
    </lineage>
</organism>
<keyword evidence="3" id="KW-1185">Reference proteome</keyword>
<sequence>MTAVPPRAVAVPPRMLAVPHGATAVLSCAAASPGVADGRLDALAHGGPPRGRWQR</sequence>
<dbReference type="EMBL" id="JBHSBM010000011">
    <property type="protein sequence ID" value="MFC4057956.1"/>
    <property type="molecule type" value="Genomic_DNA"/>
</dbReference>
<name>A0ABV8I451_9ACTN</name>
<evidence type="ECO:0000313" key="3">
    <source>
        <dbReference type="Proteomes" id="UP001595850"/>
    </source>
</evidence>
<dbReference type="InterPro" id="IPR007110">
    <property type="entry name" value="Ig-like_dom"/>
</dbReference>